<comment type="caution">
    <text evidence="1">The sequence shown here is derived from an EMBL/GenBank/DDBJ whole genome shotgun (WGS) entry which is preliminary data.</text>
</comment>
<proteinExistence type="predicted"/>
<reference evidence="2" key="1">
    <citation type="journal article" date="2019" name="Int. J. Syst. Evol. Microbiol.">
        <title>The Global Catalogue of Microorganisms (GCM) 10K type strain sequencing project: providing services to taxonomists for standard genome sequencing and annotation.</title>
        <authorList>
            <consortium name="The Broad Institute Genomics Platform"/>
            <consortium name="The Broad Institute Genome Sequencing Center for Infectious Disease"/>
            <person name="Wu L."/>
            <person name="Ma J."/>
        </authorList>
    </citation>
    <scope>NUCLEOTIDE SEQUENCE [LARGE SCALE GENOMIC DNA]</scope>
    <source>
        <strain evidence="2">ICMP 6774ER</strain>
    </source>
</reference>
<dbReference type="Proteomes" id="UP001597368">
    <property type="component" value="Unassembled WGS sequence"/>
</dbReference>
<dbReference type="RefSeq" id="WP_379573441.1">
    <property type="nucleotide sequence ID" value="NZ_JBHUFV010000029.1"/>
</dbReference>
<keyword evidence="2" id="KW-1185">Reference proteome</keyword>
<evidence type="ECO:0000313" key="2">
    <source>
        <dbReference type="Proteomes" id="UP001597368"/>
    </source>
</evidence>
<name>A0ABW4SVU8_9ACTN</name>
<sequence length="56" mass="6573">MPWAVEAVQDYLVNIRPRFRDGPQPALWPMERRGRLGTREIEGRFARDPLSIHGEK</sequence>
<evidence type="ECO:0000313" key="1">
    <source>
        <dbReference type="EMBL" id="MFD1933397.1"/>
    </source>
</evidence>
<organism evidence="1 2">
    <name type="scientific">Nonomuraea mangrovi</name>
    <dbReference type="NCBI Taxonomy" id="2316207"/>
    <lineage>
        <taxon>Bacteria</taxon>
        <taxon>Bacillati</taxon>
        <taxon>Actinomycetota</taxon>
        <taxon>Actinomycetes</taxon>
        <taxon>Streptosporangiales</taxon>
        <taxon>Streptosporangiaceae</taxon>
        <taxon>Nonomuraea</taxon>
    </lineage>
</organism>
<protein>
    <submittedName>
        <fullName evidence="1">Uncharacterized protein</fullName>
    </submittedName>
</protein>
<gene>
    <name evidence="1" type="ORF">ACFSKW_18175</name>
</gene>
<accession>A0ABW4SVU8</accession>
<dbReference type="EMBL" id="JBHUFV010000029">
    <property type="protein sequence ID" value="MFD1933397.1"/>
    <property type="molecule type" value="Genomic_DNA"/>
</dbReference>